<feature type="compositionally biased region" description="Polar residues" evidence="1">
    <location>
        <begin position="211"/>
        <end position="223"/>
    </location>
</feature>
<comment type="caution">
    <text evidence="3">The sequence shown here is derived from an EMBL/GenBank/DDBJ whole genome shotgun (WGS) entry which is preliminary data.</text>
</comment>
<keyword evidence="4" id="KW-1185">Reference proteome</keyword>
<evidence type="ECO:0000313" key="3">
    <source>
        <dbReference type="EMBL" id="KAL0477113.1"/>
    </source>
</evidence>
<evidence type="ECO:0000313" key="4">
    <source>
        <dbReference type="Proteomes" id="UP001431209"/>
    </source>
</evidence>
<name>A0AAW2YJF2_9EUKA</name>
<dbReference type="InterPro" id="IPR010844">
    <property type="entry name" value="Occludin_ELL"/>
</dbReference>
<organism evidence="3 4">
    <name type="scientific">Acrasis kona</name>
    <dbReference type="NCBI Taxonomy" id="1008807"/>
    <lineage>
        <taxon>Eukaryota</taxon>
        <taxon>Discoba</taxon>
        <taxon>Heterolobosea</taxon>
        <taxon>Tetramitia</taxon>
        <taxon>Eutetramitia</taxon>
        <taxon>Acrasidae</taxon>
        <taxon>Acrasis</taxon>
    </lineage>
</organism>
<feature type="region of interest" description="Disordered" evidence="1">
    <location>
        <begin position="123"/>
        <end position="158"/>
    </location>
</feature>
<gene>
    <name evidence="3" type="ORF">AKO1_005945</name>
</gene>
<feature type="region of interest" description="Disordered" evidence="1">
    <location>
        <begin position="170"/>
        <end position="264"/>
    </location>
</feature>
<feature type="domain" description="OCEL" evidence="2">
    <location>
        <begin position="294"/>
        <end position="400"/>
    </location>
</feature>
<dbReference type="Proteomes" id="UP001431209">
    <property type="component" value="Unassembled WGS sequence"/>
</dbReference>
<sequence>MEQHYDIQSNDPAQNKYVATVYLSEEVMDTLLMNPNDISITQVNPGTYSLNVNQEQYTFKDYSEDNLDFYRLDRDTGVLAQVGIVQKKLMMNNSKINDKLKETVKKKTVDFNRKDSTTRMLGDTSVSKVKRTTTKKPKITTKTPSVSNHVPDKPHFSTNVKDIVSAKNSSITATATPEAATKKRKKSESSSASKKKKKETEEDTLEADLINTITSSSADNTSKNNDEDDDATDFLDNLEVTVSSNQPAPSTNGSKKATPLESPTPTIPLLVVKTMTEEDPSLNPSRRNINFDKKEPELKNREIRDIHEYNTIKEEYRNKYETYVLLDKKLTDNNELFNKLTNEYNEAVTGVDKLRAADNIRKLFIARQEEIRTFNHLFKILHEELAQIKKLAANFVNSKKQQL</sequence>
<protein>
    <submittedName>
        <fullName evidence="3">Zonadhesin</fullName>
    </submittedName>
</protein>
<dbReference type="PROSITE" id="PS51980">
    <property type="entry name" value="OCEL"/>
    <property type="match status" value="1"/>
</dbReference>
<feature type="compositionally biased region" description="Polar residues" evidence="1">
    <location>
        <begin position="240"/>
        <end position="255"/>
    </location>
</feature>
<dbReference type="EMBL" id="JAOPGA020000144">
    <property type="protein sequence ID" value="KAL0477113.1"/>
    <property type="molecule type" value="Genomic_DNA"/>
</dbReference>
<dbReference type="PANTHER" id="PTHR38372:SF2">
    <property type="entry name" value="DENTIN SIALOPHOSPHOPROTEIN-LIKE PROTEIN"/>
    <property type="match status" value="1"/>
</dbReference>
<dbReference type="AlphaFoldDB" id="A0AAW2YJF2"/>
<accession>A0AAW2YJF2</accession>
<feature type="compositionally biased region" description="Basic residues" evidence="1">
    <location>
        <begin position="128"/>
        <end position="139"/>
    </location>
</feature>
<evidence type="ECO:0000256" key="1">
    <source>
        <dbReference type="SAM" id="MobiDB-lite"/>
    </source>
</evidence>
<proteinExistence type="predicted"/>
<evidence type="ECO:0000259" key="2">
    <source>
        <dbReference type="PROSITE" id="PS51980"/>
    </source>
</evidence>
<dbReference type="PANTHER" id="PTHR38372">
    <property type="entry name" value="DENTIN SIALOPHOSPHOPROTEIN-LIKE PROTEIN"/>
    <property type="match status" value="1"/>
</dbReference>
<reference evidence="3 4" key="1">
    <citation type="submission" date="2024-03" db="EMBL/GenBank/DDBJ databases">
        <title>The Acrasis kona genome and developmental transcriptomes reveal deep origins of eukaryotic multicellular pathways.</title>
        <authorList>
            <person name="Sheikh S."/>
            <person name="Fu C.-J."/>
            <person name="Brown M.W."/>
            <person name="Baldauf S.L."/>
        </authorList>
    </citation>
    <scope>NUCLEOTIDE SEQUENCE [LARGE SCALE GENOMIC DNA]</scope>
    <source>
        <strain evidence="3 4">ATCC MYA-3509</strain>
    </source>
</reference>